<proteinExistence type="predicted"/>
<evidence type="ECO:0000313" key="3">
    <source>
        <dbReference type="Proteomes" id="UP001190700"/>
    </source>
</evidence>
<keyword evidence="3" id="KW-1185">Reference proteome</keyword>
<comment type="caution">
    <text evidence="2">The sequence shown here is derived from an EMBL/GenBank/DDBJ whole genome shotgun (WGS) entry which is preliminary data.</text>
</comment>
<evidence type="ECO:0000256" key="1">
    <source>
        <dbReference type="SAM" id="MobiDB-lite"/>
    </source>
</evidence>
<protein>
    <submittedName>
        <fullName evidence="2">Uncharacterized protein</fullName>
    </submittedName>
</protein>
<evidence type="ECO:0000313" key="2">
    <source>
        <dbReference type="EMBL" id="KAK3289693.1"/>
    </source>
</evidence>
<feature type="compositionally biased region" description="Low complexity" evidence="1">
    <location>
        <begin position="36"/>
        <end position="46"/>
    </location>
</feature>
<organism evidence="2 3">
    <name type="scientific">Cymbomonas tetramitiformis</name>
    <dbReference type="NCBI Taxonomy" id="36881"/>
    <lineage>
        <taxon>Eukaryota</taxon>
        <taxon>Viridiplantae</taxon>
        <taxon>Chlorophyta</taxon>
        <taxon>Pyramimonadophyceae</taxon>
        <taxon>Pyramimonadales</taxon>
        <taxon>Pyramimonadaceae</taxon>
        <taxon>Cymbomonas</taxon>
    </lineage>
</organism>
<accession>A0AAE0H4C3</accession>
<dbReference type="Proteomes" id="UP001190700">
    <property type="component" value="Unassembled WGS sequence"/>
</dbReference>
<gene>
    <name evidence="2" type="ORF">CYMTET_2894</name>
</gene>
<reference evidence="2 3" key="1">
    <citation type="journal article" date="2015" name="Genome Biol. Evol.">
        <title>Comparative Genomics of a Bacterivorous Green Alga Reveals Evolutionary Causalities and Consequences of Phago-Mixotrophic Mode of Nutrition.</title>
        <authorList>
            <person name="Burns J.A."/>
            <person name="Paasch A."/>
            <person name="Narechania A."/>
            <person name="Kim E."/>
        </authorList>
    </citation>
    <scope>NUCLEOTIDE SEQUENCE [LARGE SCALE GENOMIC DNA]</scope>
    <source>
        <strain evidence="2 3">PLY_AMNH</strain>
    </source>
</reference>
<dbReference type="EMBL" id="LGRX02000060">
    <property type="protein sequence ID" value="KAK3289693.1"/>
    <property type="molecule type" value="Genomic_DNA"/>
</dbReference>
<feature type="region of interest" description="Disordered" evidence="1">
    <location>
        <begin position="22"/>
        <end position="47"/>
    </location>
</feature>
<dbReference type="AlphaFoldDB" id="A0AAE0H4C3"/>
<name>A0AAE0H4C3_9CHLO</name>
<sequence length="72" mass="8302">MVAEPAAQRAGRYFAEEGYGRWRQQRRDGLRQPVRSGSGTTAASASYRRDRYCRDRYCREVERGDGAQRDGQ</sequence>